<dbReference type="Gene3D" id="3.40.50.1000">
    <property type="entry name" value="HAD superfamily/HAD-like"/>
    <property type="match status" value="1"/>
</dbReference>
<gene>
    <name evidence="1" type="ORF">VKT23_009710</name>
</gene>
<evidence type="ECO:0000313" key="1">
    <source>
        <dbReference type="EMBL" id="KAK7458711.1"/>
    </source>
</evidence>
<dbReference type="Proteomes" id="UP001498398">
    <property type="component" value="Unassembled WGS sequence"/>
</dbReference>
<dbReference type="InterPro" id="IPR011009">
    <property type="entry name" value="Kinase-like_dom_sf"/>
</dbReference>
<dbReference type="Pfam" id="PF12689">
    <property type="entry name" value="Acid_PPase"/>
    <property type="match status" value="1"/>
</dbReference>
<dbReference type="PANTHER" id="PTHR17901">
    <property type="entry name" value="MAGNESIUM-DEPENDENT PHOSPHATASE 1 MDP1"/>
    <property type="match status" value="1"/>
</dbReference>
<dbReference type="EMBL" id="JBANRG010000017">
    <property type="protein sequence ID" value="KAK7458711.1"/>
    <property type="molecule type" value="Genomic_DNA"/>
</dbReference>
<dbReference type="PANTHER" id="PTHR17901:SF14">
    <property type="entry name" value="MAGNESIUM-DEPENDENT PHOSPHATASE 1"/>
    <property type="match status" value="1"/>
</dbReference>
<sequence length="440" mass="50663">MGLKIIAFEVDDTLWSGRLDEARFGKGRNANPVIEDNLELVSDLMIRDISDRQNSINMFSDVPIIINDILKKGMKIAIVSRNSSKALCDRALFLFKARNTNDVLTPIISLVTFDEVSGRDSKSQIFTRIQGWSGVAYEEMLLFDSDSSGSEVEKLGVKFKLINRYRGLAWEEYQEALKGESNTGKPKDPYDIPFYDQPPLGRLLGGGKFAKVYESQEQDAVIKVMNYWVTGLRKRFLEIYGIIKEGKPFKPGSSNDDQYLTMIAFELRNLNAIKELRAPKPENFTGWFTMLKIGGIALWKTPLYKRHPFSVPFQRLIKTAFHLIVDEIEVAVKKYGIEHRDAHLANANFTMDGDQPVKAHLLDWGIAVQMKWDGKRYIRGDDVLLWADSEAGMKYTPEEFRQYWITWMVKTEYEANVSRKAITEEDSKKFLSDLSWWFQR</sequence>
<proteinExistence type="predicted"/>
<evidence type="ECO:0008006" key="3">
    <source>
        <dbReference type="Google" id="ProtNLM"/>
    </source>
</evidence>
<keyword evidence="2" id="KW-1185">Reference proteome</keyword>
<dbReference type="InterPro" id="IPR036412">
    <property type="entry name" value="HAD-like_sf"/>
</dbReference>
<accession>A0ABR1JE01</accession>
<protein>
    <recommendedName>
        <fullName evidence="3">Protein kinase domain-containing protein</fullName>
    </recommendedName>
</protein>
<dbReference type="InterPro" id="IPR010036">
    <property type="entry name" value="MDP_1_eu_arc"/>
</dbReference>
<comment type="caution">
    <text evidence="1">The sequence shown here is derived from an EMBL/GenBank/DDBJ whole genome shotgun (WGS) entry which is preliminary data.</text>
</comment>
<organism evidence="1 2">
    <name type="scientific">Marasmiellus scandens</name>
    <dbReference type="NCBI Taxonomy" id="2682957"/>
    <lineage>
        <taxon>Eukaryota</taxon>
        <taxon>Fungi</taxon>
        <taxon>Dikarya</taxon>
        <taxon>Basidiomycota</taxon>
        <taxon>Agaricomycotina</taxon>
        <taxon>Agaricomycetes</taxon>
        <taxon>Agaricomycetidae</taxon>
        <taxon>Agaricales</taxon>
        <taxon>Marasmiineae</taxon>
        <taxon>Omphalotaceae</taxon>
        <taxon>Marasmiellus</taxon>
    </lineage>
</organism>
<name>A0ABR1JE01_9AGAR</name>
<evidence type="ECO:0000313" key="2">
    <source>
        <dbReference type="Proteomes" id="UP001498398"/>
    </source>
</evidence>
<dbReference type="InterPro" id="IPR023214">
    <property type="entry name" value="HAD_sf"/>
</dbReference>
<dbReference type="SUPFAM" id="SSF56112">
    <property type="entry name" value="Protein kinase-like (PK-like)"/>
    <property type="match status" value="1"/>
</dbReference>
<dbReference type="SUPFAM" id="SSF56784">
    <property type="entry name" value="HAD-like"/>
    <property type="match status" value="1"/>
</dbReference>
<reference evidence="1 2" key="1">
    <citation type="submission" date="2024-01" db="EMBL/GenBank/DDBJ databases">
        <title>A draft genome for the cacao thread blight pathogen Marasmiellus scandens.</title>
        <authorList>
            <person name="Baruah I.K."/>
            <person name="Leung J."/>
            <person name="Bukari Y."/>
            <person name="Amoako-Attah I."/>
            <person name="Meinhardt L.W."/>
            <person name="Bailey B.A."/>
            <person name="Cohen S.P."/>
        </authorList>
    </citation>
    <scope>NUCLEOTIDE SEQUENCE [LARGE SCALE GENOMIC DNA]</scope>
    <source>
        <strain evidence="1 2">GH-19</strain>
    </source>
</reference>